<keyword evidence="4" id="KW-1185">Reference proteome</keyword>
<dbReference type="NCBIfam" id="TIGR00368">
    <property type="entry name" value="YifB family Mg chelatase-like AAA ATPase"/>
    <property type="match status" value="1"/>
</dbReference>
<dbReference type="InterPro" id="IPR045006">
    <property type="entry name" value="CHLI-like"/>
</dbReference>
<accession>A0ABW4TIS5</accession>
<evidence type="ECO:0000259" key="2">
    <source>
        <dbReference type="Pfam" id="PF13335"/>
    </source>
</evidence>
<dbReference type="Proteomes" id="UP001597351">
    <property type="component" value="Unassembled WGS sequence"/>
</dbReference>
<dbReference type="RefSeq" id="WP_343915551.1">
    <property type="nucleotide sequence ID" value="NZ_BAAAJT010000002.1"/>
</dbReference>
<dbReference type="InterPro" id="IPR000523">
    <property type="entry name" value="Mg_chelatse_chII-like_cat_dom"/>
</dbReference>
<dbReference type="InterPro" id="IPR027417">
    <property type="entry name" value="P-loop_NTPase"/>
</dbReference>
<dbReference type="Pfam" id="PF01078">
    <property type="entry name" value="Mg_chelatase"/>
    <property type="match status" value="1"/>
</dbReference>
<name>A0ABW4TIS5_9ACTN</name>
<feature type="domain" description="Magnesium chelatase ChlI-like catalytic" evidence="1">
    <location>
        <begin position="201"/>
        <end position="403"/>
    </location>
</feature>
<dbReference type="SUPFAM" id="SSF54211">
    <property type="entry name" value="Ribosomal protein S5 domain 2-like"/>
    <property type="match status" value="1"/>
</dbReference>
<dbReference type="InterPro" id="IPR014721">
    <property type="entry name" value="Ribsml_uS5_D2-typ_fold_subgr"/>
</dbReference>
<organism evidence="3 4">
    <name type="scientific">Nocardioides aestuarii</name>
    <dbReference type="NCBI Taxonomy" id="252231"/>
    <lineage>
        <taxon>Bacteria</taxon>
        <taxon>Bacillati</taxon>
        <taxon>Actinomycetota</taxon>
        <taxon>Actinomycetes</taxon>
        <taxon>Propionibacteriales</taxon>
        <taxon>Nocardioidaceae</taxon>
        <taxon>Nocardioides</taxon>
    </lineage>
</organism>
<reference evidence="4" key="1">
    <citation type="journal article" date="2019" name="Int. J. Syst. Evol. Microbiol.">
        <title>The Global Catalogue of Microorganisms (GCM) 10K type strain sequencing project: providing services to taxonomists for standard genome sequencing and annotation.</title>
        <authorList>
            <consortium name="The Broad Institute Genomics Platform"/>
            <consortium name="The Broad Institute Genome Sequencing Center for Infectious Disease"/>
            <person name="Wu L."/>
            <person name="Ma J."/>
        </authorList>
    </citation>
    <scope>NUCLEOTIDE SEQUENCE [LARGE SCALE GENOMIC DNA]</scope>
    <source>
        <strain evidence="4">CGMCC 1.12477</strain>
    </source>
</reference>
<dbReference type="InterPro" id="IPR004482">
    <property type="entry name" value="Mg_chelat-rel"/>
</dbReference>
<comment type="caution">
    <text evidence="3">The sequence shown here is derived from an EMBL/GenBank/DDBJ whole genome shotgun (WGS) entry which is preliminary data.</text>
</comment>
<dbReference type="InterPro" id="IPR025158">
    <property type="entry name" value="Mg_chelat-rel_C"/>
</dbReference>
<sequence length="530" mass="56832">MAVASTPTIVLDGAVGHLVDVQVDVSAGQATLTLVGRTDQSINEAPHRCRMAIHNTGLHWPTTKRVTILFSPSDLPKRGTHVDLAVALAVLKADGQLRPADVSGSVFIGELTLTGGLRAVPGVLPMTLAASQRGIRRVFVPEPQAHEASMVPGIEVIGVRSLAQVIAEITGETVPEAPPVAPMSGNRLLSWRGEQRLDEVDMADVLGLQEARYAVEVAAAGGHHLLLSGPKGCGKTTLAERVPTILPDLSLRESLELTALHSLAGALQDGDGLIRRPPFSAPHHDASKTSIVGGGTGKVRPGEISRAHCGVLLLDEFPLLRTDVIDALRQPLESGEVTIARGDDVVTYPARGLVVFAANPCPCGEYTADVQSSRCSCKETQRRDYRDRVRGPISDRIDITRHLLPLKPHDAADPTRPPESSAVVRGRVAAARERQALRFRERSWALNGQVPGPVLLKEWPLGHHEQRVIDDVMYRGGLSRRGATRVHRIAWTIADLRGVDSPGVEDVDTALRLRTGEPLLSSALRAEVAS</sequence>
<dbReference type="Gene3D" id="3.40.50.300">
    <property type="entry name" value="P-loop containing nucleotide triphosphate hydrolases"/>
    <property type="match status" value="1"/>
</dbReference>
<dbReference type="PANTHER" id="PTHR32039:SF7">
    <property type="entry name" value="COMPETENCE PROTEIN COMM"/>
    <property type="match status" value="1"/>
</dbReference>
<dbReference type="SUPFAM" id="SSF52540">
    <property type="entry name" value="P-loop containing nucleoside triphosphate hydrolases"/>
    <property type="match status" value="1"/>
</dbReference>
<dbReference type="InterPro" id="IPR020568">
    <property type="entry name" value="Ribosomal_Su5_D2-typ_SF"/>
</dbReference>
<evidence type="ECO:0000259" key="1">
    <source>
        <dbReference type="Pfam" id="PF01078"/>
    </source>
</evidence>
<dbReference type="PANTHER" id="PTHR32039">
    <property type="entry name" value="MAGNESIUM-CHELATASE SUBUNIT CHLI"/>
    <property type="match status" value="1"/>
</dbReference>
<dbReference type="Gene3D" id="3.30.230.10">
    <property type="match status" value="1"/>
</dbReference>
<dbReference type="Pfam" id="PF13335">
    <property type="entry name" value="Mg_chelatase_C"/>
    <property type="match status" value="1"/>
</dbReference>
<gene>
    <name evidence="3" type="ORF">ACFSDE_02005</name>
</gene>
<feature type="domain" description="Mg chelatase-related protein C-terminal" evidence="2">
    <location>
        <begin position="419"/>
        <end position="514"/>
    </location>
</feature>
<evidence type="ECO:0000313" key="3">
    <source>
        <dbReference type="EMBL" id="MFD1945549.1"/>
    </source>
</evidence>
<dbReference type="EMBL" id="JBHUGD010000001">
    <property type="protein sequence ID" value="MFD1945549.1"/>
    <property type="molecule type" value="Genomic_DNA"/>
</dbReference>
<proteinExistence type="predicted"/>
<evidence type="ECO:0000313" key="4">
    <source>
        <dbReference type="Proteomes" id="UP001597351"/>
    </source>
</evidence>
<protein>
    <submittedName>
        <fullName evidence="3">YifB family Mg chelatase-like AAA ATPase</fullName>
    </submittedName>
</protein>
<dbReference type="Pfam" id="PF13541">
    <property type="entry name" value="ChlI"/>
    <property type="match status" value="1"/>
</dbReference>